<comment type="subunit">
    <text evidence="11">Part of an enzyme complex containing four subunits: a flavoprotein, an iron-sulfur protein, plus two membrane-anchoring proteins, SdhC and SdhD. The complex can form homotrimers.</text>
</comment>
<dbReference type="GO" id="GO:0016020">
    <property type="term" value="C:membrane"/>
    <property type="evidence" value="ECO:0007669"/>
    <property type="project" value="UniProtKB-SubCell"/>
</dbReference>
<dbReference type="CDD" id="cd03499">
    <property type="entry name" value="SQR_TypeC_SdhC"/>
    <property type="match status" value="1"/>
</dbReference>
<evidence type="ECO:0000256" key="8">
    <source>
        <dbReference type="ARBA" id="ARBA00022989"/>
    </source>
</evidence>
<dbReference type="InterPro" id="IPR018495">
    <property type="entry name" value="Succ_DH_cyt_bsu_CS"/>
</dbReference>
<dbReference type="GO" id="GO:0006099">
    <property type="term" value="P:tricarboxylic acid cycle"/>
    <property type="evidence" value="ECO:0007669"/>
    <property type="project" value="InterPro"/>
</dbReference>
<comment type="cofactor">
    <cofactor evidence="12">
        <name>heme</name>
        <dbReference type="ChEBI" id="CHEBI:30413"/>
    </cofactor>
    <text evidence="12">The heme is bound between the two transmembrane subunits.</text>
</comment>
<dbReference type="STRING" id="1817758.A2150_01395"/>
<evidence type="ECO:0000256" key="7">
    <source>
        <dbReference type="ARBA" id="ARBA00022723"/>
    </source>
</evidence>
<comment type="function">
    <text evidence="1">Membrane-anchoring subunit of succinate dehydrogenase (SDH).</text>
</comment>
<dbReference type="AlphaFoldDB" id="A0A1F6T9I9"/>
<dbReference type="InterPro" id="IPR014314">
    <property type="entry name" value="Succ_DH_cytb556"/>
</dbReference>
<comment type="caution">
    <text evidence="14">The sequence shown here is derived from an EMBL/GenBank/DDBJ whole genome shotgun (WGS) entry which is preliminary data.</text>
</comment>
<evidence type="ECO:0000256" key="10">
    <source>
        <dbReference type="ARBA" id="ARBA00023136"/>
    </source>
</evidence>
<dbReference type="Proteomes" id="UP000177925">
    <property type="component" value="Unassembled WGS sequence"/>
</dbReference>
<evidence type="ECO:0000256" key="4">
    <source>
        <dbReference type="ARBA" id="ARBA00020076"/>
    </source>
</evidence>
<reference evidence="14 15" key="1">
    <citation type="journal article" date="2016" name="Nat. Commun.">
        <title>Thousands of microbial genomes shed light on interconnected biogeochemical processes in an aquifer system.</title>
        <authorList>
            <person name="Anantharaman K."/>
            <person name="Brown C.T."/>
            <person name="Hug L.A."/>
            <person name="Sharon I."/>
            <person name="Castelle C.J."/>
            <person name="Probst A.J."/>
            <person name="Thomas B.C."/>
            <person name="Singh A."/>
            <person name="Wilkins M.J."/>
            <person name="Karaoz U."/>
            <person name="Brodie E.L."/>
            <person name="Williams K.H."/>
            <person name="Hubbard S.S."/>
            <person name="Banfield J.F."/>
        </authorList>
    </citation>
    <scope>NUCLEOTIDE SEQUENCE [LARGE SCALE GENOMIC DNA]</scope>
</reference>
<protein>
    <recommendedName>
        <fullName evidence="4">Succinate dehydrogenase cytochrome b556 subunit</fullName>
    </recommendedName>
</protein>
<dbReference type="GO" id="GO:0046872">
    <property type="term" value="F:metal ion binding"/>
    <property type="evidence" value="ECO:0007669"/>
    <property type="project" value="UniProtKB-KW"/>
</dbReference>
<dbReference type="Gene3D" id="1.20.1300.10">
    <property type="entry name" value="Fumarate reductase/succinate dehydrogenase, transmembrane subunit"/>
    <property type="match status" value="1"/>
</dbReference>
<dbReference type="SUPFAM" id="SSF81343">
    <property type="entry name" value="Fumarate reductase respiratory complex transmembrane subunits"/>
    <property type="match status" value="1"/>
</dbReference>
<keyword evidence="6 13" id="KW-0812">Transmembrane</keyword>
<dbReference type="InterPro" id="IPR034804">
    <property type="entry name" value="SQR/QFR_C/D"/>
</dbReference>
<keyword evidence="5 12" id="KW-0349">Heme</keyword>
<dbReference type="EMBL" id="MFSS01000116">
    <property type="protein sequence ID" value="OGI41782.1"/>
    <property type="molecule type" value="Genomic_DNA"/>
</dbReference>
<keyword evidence="10 13" id="KW-0472">Membrane</keyword>
<evidence type="ECO:0000256" key="1">
    <source>
        <dbReference type="ARBA" id="ARBA00004050"/>
    </source>
</evidence>
<name>A0A1F6T9I9_9PROT</name>
<dbReference type="PROSITE" id="PS01000">
    <property type="entry name" value="SDH_CYT_1"/>
    <property type="match status" value="1"/>
</dbReference>
<evidence type="ECO:0000313" key="14">
    <source>
        <dbReference type="EMBL" id="OGI41782.1"/>
    </source>
</evidence>
<comment type="subcellular location">
    <subcellularLocation>
        <location evidence="2">Membrane</location>
        <topology evidence="2">Multi-pass membrane protein</topology>
    </subcellularLocation>
</comment>
<evidence type="ECO:0000256" key="3">
    <source>
        <dbReference type="ARBA" id="ARBA00007244"/>
    </source>
</evidence>
<dbReference type="Pfam" id="PF01127">
    <property type="entry name" value="Sdh_cyt"/>
    <property type="match status" value="1"/>
</dbReference>
<feature type="transmembrane region" description="Helical" evidence="13">
    <location>
        <begin position="107"/>
        <end position="125"/>
    </location>
</feature>
<organism evidence="14 15">
    <name type="scientific">Candidatus Muproteobacteria bacterium RBG_16_64_11</name>
    <dbReference type="NCBI Taxonomy" id="1817758"/>
    <lineage>
        <taxon>Bacteria</taxon>
        <taxon>Pseudomonadati</taxon>
        <taxon>Pseudomonadota</taxon>
        <taxon>Candidatus Muproteobacteria</taxon>
    </lineage>
</organism>
<evidence type="ECO:0000313" key="15">
    <source>
        <dbReference type="Proteomes" id="UP000177925"/>
    </source>
</evidence>
<keyword evidence="9 12" id="KW-0408">Iron</keyword>
<sequence>MPNNKHRPVYLNLFAIHLPITGLVSVLHRVTGVLAMLLVPAALALLQRSLEGESGYAQARALIGSPAGRLAAVVTIWLMAQHFFSGLRHLLLDLDVGVTLAWARRSAAAVFLASAAVTLLAAWRLL</sequence>
<proteinExistence type="inferred from homology"/>
<feature type="binding site" description="axial binding residue" evidence="12">
    <location>
        <position position="82"/>
    </location>
    <ligand>
        <name>heme</name>
        <dbReference type="ChEBI" id="CHEBI:30413"/>
        <note>ligand shared with second transmembrane subunit</note>
    </ligand>
    <ligandPart>
        <name>Fe</name>
        <dbReference type="ChEBI" id="CHEBI:18248"/>
    </ligandPart>
</feature>
<accession>A0A1F6T9I9</accession>
<evidence type="ECO:0000256" key="12">
    <source>
        <dbReference type="PIRSR" id="PIRSR000178-1"/>
    </source>
</evidence>
<dbReference type="PIRSF" id="PIRSF000178">
    <property type="entry name" value="SDH_cyt_b560"/>
    <property type="match status" value="1"/>
</dbReference>
<evidence type="ECO:0000256" key="6">
    <source>
        <dbReference type="ARBA" id="ARBA00022692"/>
    </source>
</evidence>
<evidence type="ECO:0000256" key="13">
    <source>
        <dbReference type="SAM" id="Phobius"/>
    </source>
</evidence>
<evidence type="ECO:0000256" key="5">
    <source>
        <dbReference type="ARBA" id="ARBA00022617"/>
    </source>
</evidence>
<evidence type="ECO:0000256" key="11">
    <source>
        <dbReference type="ARBA" id="ARBA00025912"/>
    </source>
</evidence>
<evidence type="ECO:0000256" key="9">
    <source>
        <dbReference type="ARBA" id="ARBA00023004"/>
    </source>
</evidence>
<feature type="transmembrane region" description="Helical" evidence="13">
    <location>
        <begin position="20"/>
        <end position="46"/>
    </location>
</feature>
<gene>
    <name evidence="14" type="ORF">A2150_01395</name>
</gene>
<dbReference type="NCBIfam" id="TIGR02970">
    <property type="entry name" value="succ_dehyd_cytB"/>
    <property type="match status" value="1"/>
</dbReference>
<keyword evidence="8 13" id="KW-1133">Transmembrane helix</keyword>
<feature type="transmembrane region" description="Helical" evidence="13">
    <location>
        <begin position="67"/>
        <end position="87"/>
    </location>
</feature>
<dbReference type="GO" id="GO:0009055">
    <property type="term" value="F:electron transfer activity"/>
    <property type="evidence" value="ECO:0007669"/>
    <property type="project" value="InterPro"/>
</dbReference>
<keyword evidence="7 12" id="KW-0479">Metal-binding</keyword>
<comment type="similarity">
    <text evidence="3">Belongs to the cytochrome b560 family.</text>
</comment>
<evidence type="ECO:0000256" key="2">
    <source>
        <dbReference type="ARBA" id="ARBA00004141"/>
    </source>
</evidence>
<dbReference type="InterPro" id="IPR000701">
    <property type="entry name" value="SuccDH_FuR_B_TM-su"/>
</dbReference>